<dbReference type="Gene3D" id="3.40.630.30">
    <property type="match status" value="1"/>
</dbReference>
<dbReference type="Proteomes" id="UP001064262">
    <property type="component" value="Unassembled WGS sequence"/>
</dbReference>
<dbReference type="EMBL" id="JAODIM010000043">
    <property type="protein sequence ID" value="MCU5780671.1"/>
    <property type="molecule type" value="Genomic_DNA"/>
</dbReference>
<dbReference type="GO" id="GO:0003700">
    <property type="term" value="F:DNA-binding transcription factor activity"/>
    <property type="evidence" value="ECO:0007669"/>
    <property type="project" value="InterPro"/>
</dbReference>
<dbReference type="PROSITE" id="PS50995">
    <property type="entry name" value="HTH_MARR_2"/>
    <property type="match status" value="1"/>
</dbReference>
<dbReference type="GO" id="GO:0008080">
    <property type="term" value="F:N-acetyltransferase activity"/>
    <property type="evidence" value="ECO:0007669"/>
    <property type="project" value="InterPro"/>
</dbReference>
<accession>A0A9J6Q328</accession>
<keyword evidence="1" id="KW-0808">Transferase</keyword>
<dbReference type="SMART" id="SM00347">
    <property type="entry name" value="HTH_MARR"/>
    <property type="match status" value="1"/>
</dbReference>
<dbReference type="Gene3D" id="1.10.10.10">
    <property type="entry name" value="Winged helix-like DNA-binding domain superfamily/Winged helix DNA-binding domain"/>
    <property type="match status" value="1"/>
</dbReference>
<dbReference type="InterPro" id="IPR050769">
    <property type="entry name" value="NAT_camello-type"/>
</dbReference>
<dbReference type="CDD" id="cd04301">
    <property type="entry name" value="NAT_SF"/>
    <property type="match status" value="1"/>
</dbReference>
<protein>
    <submittedName>
        <fullName evidence="4">Helix-turn-helix domain-containing GNAT family N-acetyltransferase</fullName>
    </submittedName>
</protein>
<feature type="domain" description="HTH marR-type" evidence="2">
    <location>
        <begin position="3"/>
        <end position="145"/>
    </location>
</feature>
<dbReference type="SUPFAM" id="SSF46785">
    <property type="entry name" value="Winged helix' DNA-binding domain"/>
    <property type="match status" value="1"/>
</dbReference>
<dbReference type="RefSeq" id="WP_267142274.1">
    <property type="nucleotide sequence ID" value="NZ_JAODIL010000068.1"/>
</dbReference>
<dbReference type="Pfam" id="PF00583">
    <property type="entry name" value="Acetyltransf_1"/>
    <property type="match status" value="1"/>
</dbReference>
<dbReference type="Pfam" id="PF01047">
    <property type="entry name" value="MarR"/>
    <property type="match status" value="1"/>
</dbReference>
<dbReference type="InterPro" id="IPR036390">
    <property type="entry name" value="WH_DNA-bd_sf"/>
</dbReference>
<evidence type="ECO:0000259" key="2">
    <source>
        <dbReference type="PROSITE" id="PS50995"/>
    </source>
</evidence>
<organism evidence="4 5">
    <name type="scientific">Winslowiella arboricola</name>
    <dbReference type="NCBI Taxonomy" id="2978220"/>
    <lineage>
        <taxon>Bacteria</taxon>
        <taxon>Pseudomonadati</taxon>
        <taxon>Pseudomonadota</taxon>
        <taxon>Gammaproteobacteria</taxon>
        <taxon>Enterobacterales</taxon>
        <taxon>Erwiniaceae</taxon>
        <taxon>Winslowiella</taxon>
    </lineage>
</organism>
<comment type="caution">
    <text evidence="4">The sequence shown here is derived from an EMBL/GenBank/DDBJ whole genome shotgun (WGS) entry which is preliminary data.</text>
</comment>
<dbReference type="InterPro" id="IPR000182">
    <property type="entry name" value="GNAT_dom"/>
</dbReference>
<dbReference type="InterPro" id="IPR036388">
    <property type="entry name" value="WH-like_DNA-bd_sf"/>
</dbReference>
<evidence type="ECO:0000256" key="1">
    <source>
        <dbReference type="ARBA" id="ARBA00022679"/>
    </source>
</evidence>
<evidence type="ECO:0000313" key="5">
    <source>
        <dbReference type="Proteomes" id="UP001064262"/>
    </source>
</evidence>
<keyword evidence="5" id="KW-1185">Reference proteome</keyword>
<name>A0A9J6Q328_9GAMM</name>
<dbReference type="PANTHER" id="PTHR13947">
    <property type="entry name" value="GNAT FAMILY N-ACETYLTRANSFERASE"/>
    <property type="match status" value="1"/>
</dbReference>
<evidence type="ECO:0000259" key="3">
    <source>
        <dbReference type="PROSITE" id="PS51186"/>
    </source>
</evidence>
<gene>
    <name evidence="4" type="ORF">N5923_24555</name>
</gene>
<dbReference type="AlphaFoldDB" id="A0A9J6Q328"/>
<feature type="domain" description="N-acetyltransferase" evidence="3">
    <location>
        <begin position="156"/>
        <end position="306"/>
    </location>
</feature>
<dbReference type="SUPFAM" id="SSF55729">
    <property type="entry name" value="Acyl-CoA N-acyltransferases (Nat)"/>
    <property type="match status" value="1"/>
</dbReference>
<dbReference type="PROSITE" id="PS51186">
    <property type="entry name" value="GNAT"/>
    <property type="match status" value="1"/>
</dbReference>
<dbReference type="InterPro" id="IPR016181">
    <property type="entry name" value="Acyl_CoA_acyltransferase"/>
</dbReference>
<proteinExistence type="predicted"/>
<dbReference type="PRINTS" id="PR00598">
    <property type="entry name" value="HTHMARR"/>
</dbReference>
<evidence type="ECO:0000313" key="4">
    <source>
        <dbReference type="EMBL" id="MCU5780671.1"/>
    </source>
</evidence>
<dbReference type="InterPro" id="IPR000835">
    <property type="entry name" value="HTH_MarR-typ"/>
</dbReference>
<sequence length="317" mass="35596">MPSHPLIEKIRSSSRLMVRELGFMHSTLAATAYSPSAVHSLLEIEHREAMTAAQLVQVLGLEKSTVSRMLSRLLAAGELLETQSSEDARFKQLRLTAKGVDTVSRINEYASMRVINALGHLDLIQQQTVAQGLSAYAHALERCRHGDDPPEQRTLDIITGYLPGMIGRITAMHGEYYANHYHFGHFFEEKVASGLAEFSGRLDNECNQVWLAVRDGKIVGSVAIDGEDLGNNQAHLRWFILDDDCRGTGIGRRLLSEAIAFCDQRKFTGVQLWTFSGLDAARRLYESFGFTLFKEWQGEQWGKMMTEQQFSRQNNAS</sequence>
<dbReference type="PANTHER" id="PTHR13947:SF37">
    <property type="entry name" value="LD18367P"/>
    <property type="match status" value="1"/>
</dbReference>
<reference evidence="4" key="1">
    <citation type="submission" date="2022-09" db="EMBL/GenBank/DDBJ databases">
        <title>Winslowiella arboricola sp. nov., isolated from bleeding cankers on broadleaf hosts.</title>
        <authorList>
            <person name="Brady C."/>
            <person name="Kaur S."/>
            <person name="Crampton B."/>
            <person name="Maddock D."/>
            <person name="Arnold D."/>
            <person name="Denman S."/>
        </authorList>
    </citation>
    <scope>NUCLEOTIDE SEQUENCE</scope>
    <source>
        <strain evidence="4">BAC 15a-03b</strain>
    </source>
</reference>